<evidence type="ECO:0000256" key="2">
    <source>
        <dbReference type="ARBA" id="ARBA00023125"/>
    </source>
</evidence>
<dbReference type="InterPro" id="IPR009057">
    <property type="entry name" value="Homeodomain-like_sf"/>
</dbReference>
<dbReference type="AlphaFoldDB" id="A0A3A3Z0E9"/>
<gene>
    <name evidence="6" type="ORF">D5H78_13050</name>
</gene>
<feature type="domain" description="HTH tetR-type" evidence="5">
    <location>
        <begin position="1"/>
        <end position="55"/>
    </location>
</feature>
<dbReference type="PROSITE" id="PS50977">
    <property type="entry name" value="HTH_TETR_2"/>
    <property type="match status" value="1"/>
</dbReference>
<dbReference type="Pfam" id="PF13305">
    <property type="entry name" value="TetR_C_33"/>
    <property type="match status" value="1"/>
</dbReference>
<evidence type="ECO:0000256" key="3">
    <source>
        <dbReference type="ARBA" id="ARBA00023163"/>
    </source>
</evidence>
<dbReference type="Pfam" id="PF00440">
    <property type="entry name" value="TetR_N"/>
    <property type="match status" value="1"/>
</dbReference>
<evidence type="ECO:0000313" key="7">
    <source>
        <dbReference type="Proteomes" id="UP000265614"/>
    </source>
</evidence>
<keyword evidence="3" id="KW-0804">Transcription</keyword>
<evidence type="ECO:0000259" key="5">
    <source>
        <dbReference type="PROSITE" id="PS50977"/>
    </source>
</evidence>
<comment type="caution">
    <text evidence="6">The sequence shown here is derived from an EMBL/GenBank/DDBJ whole genome shotgun (WGS) entry which is preliminary data.</text>
</comment>
<evidence type="ECO:0000256" key="1">
    <source>
        <dbReference type="ARBA" id="ARBA00023015"/>
    </source>
</evidence>
<dbReference type="Gene3D" id="1.10.357.10">
    <property type="entry name" value="Tetracycline Repressor, domain 2"/>
    <property type="match status" value="1"/>
</dbReference>
<keyword evidence="2 4" id="KW-0238">DNA-binding</keyword>
<dbReference type="Proteomes" id="UP000265614">
    <property type="component" value="Unassembled WGS sequence"/>
</dbReference>
<dbReference type="EMBL" id="QZEZ01000006">
    <property type="protein sequence ID" value="RJK94932.1"/>
    <property type="molecule type" value="Genomic_DNA"/>
</dbReference>
<dbReference type="InterPro" id="IPR036271">
    <property type="entry name" value="Tet_transcr_reg_TetR-rel_C_sf"/>
</dbReference>
<name>A0A3A3Z0E9_9ACTN</name>
<reference evidence="6 7" key="1">
    <citation type="submission" date="2018-09" db="EMBL/GenBank/DDBJ databases">
        <title>YIM 75000 draft genome.</title>
        <authorList>
            <person name="Tang S."/>
            <person name="Feng Y."/>
        </authorList>
    </citation>
    <scope>NUCLEOTIDE SEQUENCE [LARGE SCALE GENOMIC DNA]</scope>
    <source>
        <strain evidence="6 7">YIM 75000</strain>
    </source>
</reference>
<dbReference type="InterPro" id="IPR025996">
    <property type="entry name" value="MT1864/Rv1816-like_C"/>
</dbReference>
<dbReference type="Gene3D" id="1.10.10.60">
    <property type="entry name" value="Homeodomain-like"/>
    <property type="match status" value="1"/>
</dbReference>
<dbReference type="InterPro" id="IPR001647">
    <property type="entry name" value="HTH_TetR"/>
</dbReference>
<dbReference type="SUPFAM" id="SSF46689">
    <property type="entry name" value="Homeodomain-like"/>
    <property type="match status" value="1"/>
</dbReference>
<organism evidence="6 7">
    <name type="scientific">Vallicoccus soli</name>
    <dbReference type="NCBI Taxonomy" id="2339232"/>
    <lineage>
        <taxon>Bacteria</taxon>
        <taxon>Bacillati</taxon>
        <taxon>Actinomycetota</taxon>
        <taxon>Actinomycetes</taxon>
        <taxon>Motilibacterales</taxon>
        <taxon>Vallicoccaceae</taxon>
        <taxon>Vallicoccus</taxon>
    </lineage>
</organism>
<dbReference type="SUPFAM" id="SSF48498">
    <property type="entry name" value="Tetracyclin repressor-like, C-terminal domain"/>
    <property type="match status" value="1"/>
</dbReference>
<dbReference type="GO" id="GO:0003677">
    <property type="term" value="F:DNA binding"/>
    <property type="evidence" value="ECO:0007669"/>
    <property type="project" value="UniProtKB-UniRule"/>
</dbReference>
<proteinExistence type="predicted"/>
<evidence type="ECO:0000313" key="6">
    <source>
        <dbReference type="EMBL" id="RJK94932.1"/>
    </source>
</evidence>
<sequence length="188" mass="19603">MAQAGAELADEQGFDALTPSALARRLGVTVPALYAHVPGARGLRVRVALLALEELAERSGAALAGRSGADALRALGDVHRDYAREHPGRWVAAALRLDPEEAASSAGPRLAGLMRAAVRGYALTGEEEVHAVRLVGSTLRGFVDLEAAGGFDHSDPPPAASWDRALAALDAALSGWPATRTHDHEAPR</sequence>
<keyword evidence="1" id="KW-0805">Transcription regulation</keyword>
<protein>
    <submittedName>
        <fullName evidence="6">TetR/AcrR family transcriptional regulator</fullName>
    </submittedName>
</protein>
<dbReference type="OrthoDB" id="71867at2"/>
<accession>A0A3A3Z0E9</accession>
<evidence type="ECO:0000256" key="4">
    <source>
        <dbReference type="PROSITE-ProRule" id="PRU00335"/>
    </source>
</evidence>
<feature type="DNA-binding region" description="H-T-H motif" evidence="4">
    <location>
        <begin position="18"/>
        <end position="37"/>
    </location>
</feature>
<keyword evidence="7" id="KW-1185">Reference proteome</keyword>